<gene>
    <name evidence="1" type="ORF">CKY39_18135</name>
</gene>
<protein>
    <submittedName>
        <fullName evidence="1">Transcriptional regulator</fullName>
    </submittedName>
</protein>
<evidence type="ECO:0000313" key="2">
    <source>
        <dbReference type="Proteomes" id="UP000217154"/>
    </source>
</evidence>
<dbReference type="InterPro" id="IPR001387">
    <property type="entry name" value="Cro/C1-type_HTH"/>
</dbReference>
<name>A0A250DL91_9BURK</name>
<dbReference type="AlphaFoldDB" id="A0A250DL91"/>
<sequence length="130" mass="13348">MIGHRLSMERARLGLSAAAFAVLGGVDASVQEAFEKGARHPDAAYLATMAVIGIDVLYVVTGMPTCTEDLSVSREEVSLLRAYRTSDDAGKKAAHAALQAIAQAFPGDMLSASGARASQAAAAALPTETA</sequence>
<dbReference type="GO" id="GO:0003677">
    <property type="term" value="F:DNA binding"/>
    <property type="evidence" value="ECO:0007669"/>
    <property type="project" value="InterPro"/>
</dbReference>
<dbReference type="Proteomes" id="UP000217154">
    <property type="component" value="Chromosome"/>
</dbReference>
<evidence type="ECO:0000313" key="1">
    <source>
        <dbReference type="EMBL" id="ATA54911.1"/>
    </source>
</evidence>
<dbReference type="InterPro" id="IPR010982">
    <property type="entry name" value="Lambda_DNA-bd_dom_sf"/>
</dbReference>
<dbReference type="EMBL" id="CP023284">
    <property type="protein sequence ID" value="ATA54911.1"/>
    <property type="molecule type" value="Genomic_DNA"/>
</dbReference>
<organism evidence="1 2">
    <name type="scientific">Variovorax boronicumulans</name>
    <dbReference type="NCBI Taxonomy" id="436515"/>
    <lineage>
        <taxon>Bacteria</taxon>
        <taxon>Pseudomonadati</taxon>
        <taxon>Pseudomonadota</taxon>
        <taxon>Betaproteobacteria</taxon>
        <taxon>Burkholderiales</taxon>
        <taxon>Comamonadaceae</taxon>
        <taxon>Variovorax</taxon>
    </lineage>
</organism>
<reference evidence="1 2" key="1">
    <citation type="submission" date="2017-09" db="EMBL/GenBank/DDBJ databases">
        <title>The diverse metabolic capabilities of V. boronicumulans make it an excellent choice for continued studies on novel biodegradation.</title>
        <authorList>
            <person name="Sun S."/>
        </authorList>
    </citation>
    <scope>NUCLEOTIDE SEQUENCE [LARGE SCALE GENOMIC DNA]</scope>
    <source>
        <strain evidence="1 2">J1</strain>
    </source>
</reference>
<dbReference type="KEGG" id="vbo:CKY39_18135"/>
<dbReference type="SUPFAM" id="SSF47413">
    <property type="entry name" value="lambda repressor-like DNA-binding domains"/>
    <property type="match status" value="1"/>
</dbReference>
<dbReference type="CDD" id="cd00093">
    <property type="entry name" value="HTH_XRE"/>
    <property type="match status" value="1"/>
</dbReference>
<proteinExistence type="predicted"/>
<accession>A0A250DL91</accession>